<organism evidence="1 2">
    <name type="scientific">Leptospira kirschneri serovar Pomona</name>
    <dbReference type="NCBI Taxonomy" id="561005"/>
    <lineage>
        <taxon>Bacteria</taxon>
        <taxon>Pseudomonadati</taxon>
        <taxon>Spirochaetota</taxon>
        <taxon>Spirochaetia</taxon>
        <taxon>Leptospirales</taxon>
        <taxon>Leptospiraceae</taxon>
        <taxon>Leptospira</taxon>
    </lineage>
</organism>
<evidence type="ECO:0000313" key="1">
    <source>
        <dbReference type="EMBL" id="OOV43570.1"/>
    </source>
</evidence>
<accession>A0A1T1DS48</accession>
<dbReference type="AlphaFoldDB" id="A0A1T1DS48"/>
<protein>
    <submittedName>
        <fullName evidence="1">Uncharacterized protein</fullName>
    </submittedName>
</protein>
<dbReference type="Proteomes" id="UP000191008">
    <property type="component" value="Unassembled WGS sequence"/>
</dbReference>
<evidence type="ECO:0000313" key="2">
    <source>
        <dbReference type="Proteomes" id="UP000191008"/>
    </source>
</evidence>
<dbReference type="EMBL" id="MVIT01000058">
    <property type="protein sequence ID" value="OOV43570.1"/>
    <property type="molecule type" value="Genomic_DNA"/>
</dbReference>
<dbReference type="RefSeq" id="WP_004763076.1">
    <property type="nucleotide sequence ID" value="NZ_MVIT01000058.1"/>
</dbReference>
<proteinExistence type="predicted"/>
<name>A0A1T1DS48_9LEPT</name>
<reference evidence="1 2" key="1">
    <citation type="submission" date="2017-02" db="EMBL/GenBank/DDBJ databases">
        <title>Comparative genomic analysis of Brazilian Leptospira kirschneri strains of different serogroups.</title>
        <authorList>
            <person name="Moreno L.Z."/>
            <person name="Miraglia F."/>
            <person name="Kremer F.S."/>
            <person name="Eslabao M.R."/>
            <person name="Lilenbaum W."/>
            <person name="Dellagostin O.A."/>
            <person name="Moreno A.M."/>
        </authorList>
    </citation>
    <scope>NUCLEOTIDE SEQUENCE [LARGE SCALE GENOMIC DNA]</scope>
    <source>
        <strain evidence="1 2">M110/06</strain>
    </source>
</reference>
<sequence>MYIGFVLCEKNERNCILSNFNLIEVISKKDTNWKIFEMIFCNLKSEKTITTIRRWIKTTHLRNRKRRV</sequence>
<comment type="caution">
    <text evidence="1">The sequence shown here is derived from an EMBL/GenBank/DDBJ whole genome shotgun (WGS) entry which is preliminary data.</text>
</comment>
<gene>
    <name evidence="1" type="ORF">B1J93_07300</name>
</gene>